<evidence type="ECO:0000256" key="1">
    <source>
        <dbReference type="ARBA" id="ARBA00004273"/>
    </source>
</evidence>
<evidence type="ECO:0000256" key="2">
    <source>
        <dbReference type="ARBA" id="ARBA00022792"/>
    </source>
</evidence>
<dbReference type="PaxDb" id="2850-Phatr36600"/>
<dbReference type="PANTHER" id="PTHR11504:SF0">
    <property type="entry name" value="CYTOCHROME C OXIDASE SUBUNIT"/>
    <property type="match status" value="1"/>
</dbReference>
<proteinExistence type="inferred from homology"/>
<keyword evidence="4" id="KW-0496">Mitochondrion</keyword>
<evidence type="ECO:0000313" key="9">
    <source>
        <dbReference type="Proteomes" id="UP000000759"/>
    </source>
</evidence>
<dbReference type="Gene3D" id="4.10.95.10">
    <property type="entry name" value="Cytochrome c oxidase, subunit VIa"/>
    <property type="match status" value="1"/>
</dbReference>
<comment type="subcellular location">
    <subcellularLocation>
        <location evidence="1">Mitochondrion inner membrane</location>
    </subcellularLocation>
</comment>
<dbReference type="SUPFAM" id="SSF81411">
    <property type="entry name" value="Mitochondrial cytochrome c oxidase subunit VIa"/>
    <property type="match status" value="1"/>
</dbReference>
<name>B7G1T6_PHATC</name>
<dbReference type="PANTHER" id="PTHR11504">
    <property type="entry name" value="CYTOCHROME C OXIDASE POLYPEPTIDE VIA"/>
    <property type="match status" value="1"/>
</dbReference>
<protein>
    <submittedName>
        <fullName evidence="8">Uncharacterized protein</fullName>
    </submittedName>
</protein>
<dbReference type="RefSeq" id="XP_002180910.1">
    <property type="nucleotide sequence ID" value="XM_002180874.1"/>
</dbReference>
<dbReference type="InterPro" id="IPR036418">
    <property type="entry name" value="Cyt_c_oxidase_su6a_sf"/>
</dbReference>
<dbReference type="GO" id="GO:0005743">
    <property type="term" value="C:mitochondrial inner membrane"/>
    <property type="evidence" value="ECO:0007669"/>
    <property type="project" value="UniProtKB-SubCell"/>
</dbReference>
<dbReference type="GO" id="GO:0030234">
    <property type="term" value="F:enzyme regulator activity"/>
    <property type="evidence" value="ECO:0007669"/>
    <property type="project" value="TreeGrafter"/>
</dbReference>
<keyword evidence="7" id="KW-1133">Transmembrane helix</keyword>
<dbReference type="OrthoDB" id="5947505at2759"/>
<evidence type="ECO:0000256" key="7">
    <source>
        <dbReference type="SAM" id="Phobius"/>
    </source>
</evidence>
<evidence type="ECO:0000256" key="6">
    <source>
        <dbReference type="RuleBase" id="RU004396"/>
    </source>
</evidence>
<dbReference type="OMA" id="KEFPWEC"/>
<keyword evidence="3" id="KW-0809">Transit peptide</keyword>
<dbReference type="HOGENOM" id="CLU_1848982_0_0_1"/>
<dbReference type="AlphaFoldDB" id="B7G1T6"/>
<evidence type="ECO:0000256" key="3">
    <source>
        <dbReference type="ARBA" id="ARBA00022946"/>
    </source>
</evidence>
<reference evidence="8 9" key="1">
    <citation type="journal article" date="2008" name="Nature">
        <title>The Phaeodactylum genome reveals the evolutionary history of diatom genomes.</title>
        <authorList>
            <person name="Bowler C."/>
            <person name="Allen A.E."/>
            <person name="Badger J.H."/>
            <person name="Grimwood J."/>
            <person name="Jabbari K."/>
            <person name="Kuo A."/>
            <person name="Maheswari U."/>
            <person name="Martens C."/>
            <person name="Maumus F."/>
            <person name="Otillar R.P."/>
            <person name="Rayko E."/>
            <person name="Salamov A."/>
            <person name="Vandepoele K."/>
            <person name="Beszteri B."/>
            <person name="Gruber A."/>
            <person name="Heijde M."/>
            <person name="Katinka M."/>
            <person name="Mock T."/>
            <person name="Valentin K."/>
            <person name="Verret F."/>
            <person name="Berges J.A."/>
            <person name="Brownlee C."/>
            <person name="Cadoret J.P."/>
            <person name="Chiovitti A."/>
            <person name="Choi C.J."/>
            <person name="Coesel S."/>
            <person name="De Martino A."/>
            <person name="Detter J.C."/>
            <person name="Durkin C."/>
            <person name="Falciatore A."/>
            <person name="Fournet J."/>
            <person name="Haruta M."/>
            <person name="Huysman M.J."/>
            <person name="Jenkins B.D."/>
            <person name="Jiroutova K."/>
            <person name="Jorgensen R.E."/>
            <person name="Joubert Y."/>
            <person name="Kaplan A."/>
            <person name="Kroger N."/>
            <person name="Kroth P.G."/>
            <person name="La Roche J."/>
            <person name="Lindquist E."/>
            <person name="Lommer M."/>
            <person name="Martin-Jezequel V."/>
            <person name="Lopez P.J."/>
            <person name="Lucas S."/>
            <person name="Mangogna M."/>
            <person name="McGinnis K."/>
            <person name="Medlin L.K."/>
            <person name="Montsant A."/>
            <person name="Oudot-Le Secq M.P."/>
            <person name="Napoli C."/>
            <person name="Obornik M."/>
            <person name="Parker M.S."/>
            <person name="Petit J.L."/>
            <person name="Porcel B.M."/>
            <person name="Poulsen N."/>
            <person name="Robison M."/>
            <person name="Rychlewski L."/>
            <person name="Rynearson T.A."/>
            <person name="Schmutz J."/>
            <person name="Shapiro H."/>
            <person name="Siaut M."/>
            <person name="Stanley M."/>
            <person name="Sussman M.R."/>
            <person name="Taylor A.R."/>
            <person name="Vardi A."/>
            <person name="von Dassow P."/>
            <person name="Vyverman W."/>
            <person name="Willis A."/>
            <person name="Wyrwicz L.S."/>
            <person name="Rokhsar D.S."/>
            <person name="Weissenbach J."/>
            <person name="Armbrust E.V."/>
            <person name="Green B.R."/>
            <person name="Van de Peer Y."/>
            <person name="Grigoriev I.V."/>
        </authorList>
    </citation>
    <scope>NUCLEOTIDE SEQUENCE [LARGE SCALE GENOMIC DNA]</scope>
    <source>
        <strain evidence="8 9">CCAP 1055/1</strain>
    </source>
</reference>
<evidence type="ECO:0000313" key="8">
    <source>
        <dbReference type="EMBL" id="EEC47562.1"/>
    </source>
</evidence>
<dbReference type="EMBL" id="CM000613">
    <property type="protein sequence ID" value="EEC47562.1"/>
    <property type="molecule type" value="Genomic_DNA"/>
</dbReference>
<organism evidence="8 9">
    <name type="scientific">Phaeodactylum tricornutum (strain CCAP 1055/1)</name>
    <dbReference type="NCBI Taxonomy" id="556484"/>
    <lineage>
        <taxon>Eukaryota</taxon>
        <taxon>Sar</taxon>
        <taxon>Stramenopiles</taxon>
        <taxon>Ochrophyta</taxon>
        <taxon>Bacillariophyta</taxon>
        <taxon>Bacillariophyceae</taxon>
        <taxon>Bacillariophycidae</taxon>
        <taxon>Naviculales</taxon>
        <taxon>Phaeodactylaceae</taxon>
        <taxon>Phaeodactylum</taxon>
    </lineage>
</organism>
<dbReference type="STRING" id="556484.B7G1T6"/>
<dbReference type="GO" id="GO:0006123">
    <property type="term" value="P:mitochondrial electron transport, cytochrome c to oxygen"/>
    <property type="evidence" value="ECO:0007669"/>
    <property type="project" value="TreeGrafter"/>
</dbReference>
<evidence type="ECO:0000256" key="5">
    <source>
        <dbReference type="ARBA" id="ARBA00023136"/>
    </source>
</evidence>
<keyword evidence="7" id="KW-0812">Transmembrane</keyword>
<dbReference type="InParanoid" id="B7G1T6"/>
<keyword evidence="9" id="KW-1185">Reference proteome</keyword>
<dbReference type="Proteomes" id="UP000000759">
    <property type="component" value="Chromosome 10"/>
</dbReference>
<feature type="transmembrane region" description="Helical" evidence="7">
    <location>
        <begin position="75"/>
        <end position="94"/>
    </location>
</feature>
<comment type="similarity">
    <text evidence="6">Belongs to the cytochrome c oxidase subunit 6A family.</text>
</comment>
<dbReference type="eggNOG" id="ENOG502T8XX">
    <property type="taxonomic scope" value="Eukaryota"/>
</dbReference>
<sequence>MSLRVATTLAARRATAVLQRRHAQTVPRLGSEAEMQAEAIQQIRARVQYQKELLKTQEHHTIEEELGEMWRWVNITFWVAIPICVLSAAYTFFFEEHGHRIEENVPEFMGIRTKEFPWECGECDLFDSKCWKKCRAEKE</sequence>
<dbReference type="KEGG" id="pti:PHATRDRAFT_36600"/>
<evidence type="ECO:0000256" key="4">
    <source>
        <dbReference type="ARBA" id="ARBA00023128"/>
    </source>
</evidence>
<dbReference type="GeneID" id="7201732"/>
<gene>
    <name evidence="8" type="ORF">PHATRDRAFT_36600</name>
</gene>
<keyword evidence="2" id="KW-0999">Mitochondrion inner membrane</keyword>
<keyword evidence="5 7" id="KW-0472">Membrane</keyword>
<dbReference type="Pfam" id="PF02046">
    <property type="entry name" value="COX6A"/>
    <property type="match status" value="1"/>
</dbReference>
<accession>B7G1T6</accession>
<dbReference type="InterPro" id="IPR001349">
    <property type="entry name" value="Cyt_c_oxidase_su6a"/>
</dbReference>
<reference evidence="9" key="2">
    <citation type="submission" date="2008-08" db="EMBL/GenBank/DDBJ databases">
        <authorList>
            <consortium name="Diatom Consortium"/>
            <person name="Grigoriev I."/>
            <person name="Grimwood J."/>
            <person name="Kuo A."/>
            <person name="Otillar R.P."/>
            <person name="Salamov A."/>
            <person name="Detter J.C."/>
            <person name="Lindquist E."/>
            <person name="Shapiro H."/>
            <person name="Lucas S."/>
            <person name="Glavina del Rio T."/>
            <person name="Pitluck S."/>
            <person name="Rokhsar D."/>
            <person name="Bowler C."/>
        </authorList>
    </citation>
    <scope>GENOME REANNOTATION</scope>
    <source>
        <strain evidence="9">CCAP 1055/1</strain>
    </source>
</reference>